<dbReference type="FunFam" id="3.30.200.20:FF:000494">
    <property type="entry name" value="serine/threonine-protein kinase WNK2 isoform X2"/>
    <property type="match status" value="1"/>
</dbReference>
<reference evidence="2" key="2">
    <citation type="submission" date="2025-09" db="UniProtKB">
        <authorList>
            <consortium name="Ensembl"/>
        </authorList>
    </citation>
    <scope>IDENTIFICATION</scope>
</reference>
<dbReference type="GO" id="GO:0005524">
    <property type="term" value="F:ATP binding"/>
    <property type="evidence" value="ECO:0007669"/>
    <property type="project" value="InterPro"/>
</dbReference>
<dbReference type="Gene3D" id="1.10.510.10">
    <property type="entry name" value="Transferase(Phosphotransferase) domain 1"/>
    <property type="match status" value="1"/>
</dbReference>
<dbReference type="PANTHER" id="PTHR13902">
    <property type="entry name" value="SERINE/THREONINE-PROTEIN KINASE WNK WITH NO LYSINE -RELATED"/>
    <property type="match status" value="1"/>
</dbReference>
<dbReference type="InterPro" id="IPR000719">
    <property type="entry name" value="Prot_kinase_dom"/>
</dbReference>
<dbReference type="GO" id="GO:0004672">
    <property type="term" value="F:protein kinase activity"/>
    <property type="evidence" value="ECO:0007669"/>
    <property type="project" value="InterPro"/>
</dbReference>
<proteinExistence type="predicted"/>
<dbReference type="Gene3D" id="3.30.200.20">
    <property type="entry name" value="Phosphorylase Kinase, domain 1"/>
    <property type="match status" value="1"/>
</dbReference>
<dbReference type="GeneTree" id="ENSGT00940000157161"/>
<evidence type="ECO:0000259" key="1">
    <source>
        <dbReference type="PROSITE" id="PS50011"/>
    </source>
</evidence>
<dbReference type="InterPro" id="IPR011009">
    <property type="entry name" value="Kinase-like_dom_sf"/>
</dbReference>
<dbReference type="SUPFAM" id="SSF56112">
    <property type="entry name" value="Protein kinase-like (PK-like)"/>
    <property type="match status" value="1"/>
</dbReference>
<dbReference type="PROSITE" id="PS00108">
    <property type="entry name" value="PROTEIN_KINASE_ST"/>
    <property type="match status" value="1"/>
</dbReference>
<dbReference type="AlphaFoldDB" id="A0A3Q4N6Y4"/>
<reference evidence="2" key="1">
    <citation type="submission" date="2025-08" db="UniProtKB">
        <authorList>
            <consortium name="Ensembl"/>
        </authorList>
    </citation>
    <scope>IDENTIFICATION</scope>
</reference>
<protein>
    <recommendedName>
        <fullName evidence="1">Protein kinase domain-containing protein</fullName>
    </recommendedName>
</protein>
<evidence type="ECO:0000313" key="3">
    <source>
        <dbReference type="Proteomes" id="UP000261580"/>
    </source>
</evidence>
<dbReference type="InterPro" id="IPR050588">
    <property type="entry name" value="WNK_Ser-Thr_kinase"/>
</dbReference>
<dbReference type="CDD" id="cd13983">
    <property type="entry name" value="STKc_WNK"/>
    <property type="match status" value="1"/>
</dbReference>
<dbReference type="FunFam" id="1.10.510.10:FF:001965">
    <property type="match status" value="1"/>
</dbReference>
<dbReference type="InterPro" id="IPR008271">
    <property type="entry name" value="Ser/Thr_kinase_AS"/>
</dbReference>
<sequence>MDHSPHLHPPPFYSPHQGRGAKRTEWETHLVYLTGALTKWWKAMTSANSCCFKLTTEGTTGKIKKTPSLKATRVCYLLTRQRRRRRNSGESRIGSCNRREGCGDLKGDKYKRFVSYFLSACGMCSDKEKGGDVLNVTCSDGGKAAVKAASEENEEEAEMKAVSTSPGGRFLKFDIELGRGSFKTVYKGLDTETWVEVAWCELQDRKLSKMERQRFKEEAEMLKGLQHPNIVRFYDFWESPLKGKKCIVLVTELMTSGTLKTYLKRFKVMKPKVLRSWCRQILKGLHFLHTRTPPIIHRDLKCDNIFITGPTGSVKIGDLGLATLKAASFAKSVIGTPEFMAPEMYEEHYDEAVDVYAFGMCMLEMATSEYPYSECQNAAQIYRKVTSVHDQRSVESRG</sequence>
<accession>A0A3Q4N6Y4</accession>
<dbReference type="Ensembl" id="ENSNBRT00000029193.1">
    <property type="protein sequence ID" value="ENSNBRP00000028449.1"/>
    <property type="gene ID" value="ENSNBRG00000021650.1"/>
</dbReference>
<organism evidence="2 3">
    <name type="scientific">Neolamprologus brichardi</name>
    <name type="common">Fairy cichlid</name>
    <name type="synonym">Lamprologus brichardi</name>
    <dbReference type="NCBI Taxonomy" id="32507"/>
    <lineage>
        <taxon>Eukaryota</taxon>
        <taxon>Metazoa</taxon>
        <taxon>Chordata</taxon>
        <taxon>Craniata</taxon>
        <taxon>Vertebrata</taxon>
        <taxon>Euteleostomi</taxon>
        <taxon>Actinopterygii</taxon>
        <taxon>Neopterygii</taxon>
        <taxon>Teleostei</taxon>
        <taxon>Neoteleostei</taxon>
        <taxon>Acanthomorphata</taxon>
        <taxon>Ovalentaria</taxon>
        <taxon>Cichlomorphae</taxon>
        <taxon>Cichliformes</taxon>
        <taxon>Cichlidae</taxon>
        <taxon>African cichlids</taxon>
        <taxon>Pseudocrenilabrinae</taxon>
        <taxon>Lamprologini</taxon>
        <taxon>Neolamprologus</taxon>
    </lineage>
</organism>
<dbReference type="Proteomes" id="UP000261580">
    <property type="component" value="Unassembled WGS sequence"/>
</dbReference>
<evidence type="ECO:0000313" key="2">
    <source>
        <dbReference type="Ensembl" id="ENSNBRP00000028449.1"/>
    </source>
</evidence>
<dbReference type="Pfam" id="PF00069">
    <property type="entry name" value="Pkinase"/>
    <property type="match status" value="1"/>
</dbReference>
<dbReference type="OMA" id="TSANSCC"/>
<dbReference type="Bgee" id="ENSNBRG00000021650">
    <property type="expression patterns" value="Expressed in liver and 4 other cell types or tissues"/>
</dbReference>
<keyword evidence="3" id="KW-1185">Reference proteome</keyword>
<dbReference type="PROSITE" id="PS50011">
    <property type="entry name" value="PROTEIN_KINASE_DOM"/>
    <property type="match status" value="1"/>
</dbReference>
<dbReference type="SMART" id="SM00220">
    <property type="entry name" value="S_TKc"/>
    <property type="match status" value="1"/>
</dbReference>
<feature type="domain" description="Protein kinase" evidence="1">
    <location>
        <begin position="171"/>
        <end position="398"/>
    </location>
</feature>
<name>A0A3Q4N6Y4_NEOBR</name>